<comment type="similarity">
    <text evidence="4">Belongs to the flavin monoamine oxidase family.</text>
</comment>
<dbReference type="InterPro" id="IPR036188">
    <property type="entry name" value="FAD/NAD-bd_sf"/>
</dbReference>
<dbReference type="PANTHER" id="PTHR10742:SF313">
    <property type="entry name" value="AMINE OXIDASE"/>
    <property type="match status" value="1"/>
</dbReference>
<reference evidence="7" key="1">
    <citation type="journal article" date="2020" name="Stud. Mycol.">
        <title>101 Dothideomycetes genomes: a test case for predicting lifestyles and emergence of pathogens.</title>
        <authorList>
            <person name="Haridas S."/>
            <person name="Albert R."/>
            <person name="Binder M."/>
            <person name="Bloem J."/>
            <person name="Labutti K."/>
            <person name="Salamov A."/>
            <person name="Andreopoulos B."/>
            <person name="Baker S."/>
            <person name="Barry K."/>
            <person name="Bills G."/>
            <person name="Bluhm B."/>
            <person name="Cannon C."/>
            <person name="Castanera R."/>
            <person name="Culley D."/>
            <person name="Daum C."/>
            <person name="Ezra D."/>
            <person name="Gonzalez J."/>
            <person name="Henrissat B."/>
            <person name="Kuo A."/>
            <person name="Liang C."/>
            <person name="Lipzen A."/>
            <person name="Lutzoni F."/>
            <person name="Magnuson J."/>
            <person name="Mondo S."/>
            <person name="Nolan M."/>
            <person name="Ohm R."/>
            <person name="Pangilinan J."/>
            <person name="Park H.-J."/>
            <person name="Ramirez L."/>
            <person name="Alfaro M."/>
            <person name="Sun H."/>
            <person name="Tritt A."/>
            <person name="Yoshinaga Y."/>
            <person name="Zwiers L.-H."/>
            <person name="Turgeon B."/>
            <person name="Goodwin S."/>
            <person name="Spatafora J."/>
            <person name="Crous P."/>
            <person name="Grigoriev I."/>
        </authorList>
    </citation>
    <scope>NUCLEOTIDE SEQUENCE</scope>
    <source>
        <strain evidence="7">CBS 123094</strain>
    </source>
</reference>
<evidence type="ECO:0000256" key="2">
    <source>
        <dbReference type="ARBA" id="ARBA00023002"/>
    </source>
</evidence>
<keyword evidence="4" id="KW-0285">Flavoprotein</keyword>
<keyword evidence="2 4" id="KW-0560">Oxidoreductase</keyword>
<dbReference type="InterPro" id="IPR002937">
    <property type="entry name" value="Amino_oxidase"/>
</dbReference>
<dbReference type="SUPFAM" id="SSF51905">
    <property type="entry name" value="FAD/NAD(P)-binding domain"/>
    <property type="match status" value="1"/>
</dbReference>
<dbReference type="GO" id="GO:0016491">
    <property type="term" value="F:oxidoreductase activity"/>
    <property type="evidence" value="ECO:0007669"/>
    <property type="project" value="UniProtKB-KW"/>
</dbReference>
<dbReference type="Pfam" id="PF01593">
    <property type="entry name" value="Amino_oxidase"/>
    <property type="match status" value="1"/>
</dbReference>
<keyword evidence="4" id="KW-0274">FAD</keyword>
<organism evidence="7 8">
    <name type="scientific">Amniculicola lignicola CBS 123094</name>
    <dbReference type="NCBI Taxonomy" id="1392246"/>
    <lineage>
        <taxon>Eukaryota</taxon>
        <taxon>Fungi</taxon>
        <taxon>Dikarya</taxon>
        <taxon>Ascomycota</taxon>
        <taxon>Pezizomycotina</taxon>
        <taxon>Dothideomycetes</taxon>
        <taxon>Pleosporomycetidae</taxon>
        <taxon>Pleosporales</taxon>
        <taxon>Amniculicolaceae</taxon>
        <taxon>Amniculicola</taxon>
    </lineage>
</organism>
<evidence type="ECO:0000256" key="4">
    <source>
        <dbReference type="RuleBase" id="RU362067"/>
    </source>
</evidence>
<dbReference type="Proteomes" id="UP000799779">
    <property type="component" value="Unassembled WGS sequence"/>
</dbReference>
<dbReference type="InterPro" id="IPR001613">
    <property type="entry name" value="Flavin_amine_oxidase"/>
</dbReference>
<feature type="chain" id="PRO_5025614970" description="Amine oxidase" evidence="5">
    <location>
        <begin position="20"/>
        <end position="531"/>
    </location>
</feature>
<dbReference type="InterPro" id="IPR050281">
    <property type="entry name" value="Flavin_monoamine_oxidase"/>
</dbReference>
<gene>
    <name evidence="7" type="ORF">P154DRAFT_150760</name>
</gene>
<dbReference type="SUPFAM" id="SSF54373">
    <property type="entry name" value="FAD-linked reductases, C-terminal domain"/>
    <property type="match status" value="1"/>
</dbReference>
<dbReference type="Gene3D" id="3.50.50.60">
    <property type="entry name" value="FAD/NAD(P)-binding domain"/>
    <property type="match status" value="1"/>
</dbReference>
<dbReference type="EMBL" id="ML977579">
    <property type="protein sequence ID" value="KAF2002064.1"/>
    <property type="molecule type" value="Genomic_DNA"/>
</dbReference>
<dbReference type="PANTHER" id="PTHR10742">
    <property type="entry name" value="FLAVIN MONOAMINE OXIDASE"/>
    <property type="match status" value="1"/>
</dbReference>
<keyword evidence="5" id="KW-0732">Signal</keyword>
<evidence type="ECO:0000256" key="1">
    <source>
        <dbReference type="ARBA" id="ARBA00001974"/>
    </source>
</evidence>
<feature type="domain" description="Amine oxidase" evidence="6">
    <location>
        <begin position="44"/>
        <end position="479"/>
    </location>
</feature>
<dbReference type="Gene3D" id="3.90.660.10">
    <property type="match status" value="1"/>
</dbReference>
<dbReference type="OrthoDB" id="7777654at2759"/>
<evidence type="ECO:0000259" key="6">
    <source>
        <dbReference type="Pfam" id="PF01593"/>
    </source>
</evidence>
<proteinExistence type="inferred from homology"/>
<evidence type="ECO:0000313" key="7">
    <source>
        <dbReference type="EMBL" id="KAF2002064.1"/>
    </source>
</evidence>
<comment type="cofactor">
    <cofactor evidence="1 4">
        <name>FAD</name>
        <dbReference type="ChEBI" id="CHEBI:57692"/>
    </cofactor>
</comment>
<keyword evidence="8" id="KW-1185">Reference proteome</keyword>
<feature type="signal peptide" evidence="5">
    <location>
        <begin position="1"/>
        <end position="19"/>
    </location>
</feature>
<evidence type="ECO:0000256" key="5">
    <source>
        <dbReference type="SAM" id="SignalP"/>
    </source>
</evidence>
<dbReference type="GO" id="GO:0006598">
    <property type="term" value="P:polyamine catabolic process"/>
    <property type="evidence" value="ECO:0007669"/>
    <property type="project" value="TreeGrafter"/>
</dbReference>
<feature type="binding site" evidence="3">
    <location>
        <position position="261"/>
    </location>
    <ligand>
        <name>FAD</name>
        <dbReference type="ChEBI" id="CHEBI:57692"/>
    </ligand>
</feature>
<evidence type="ECO:0000313" key="8">
    <source>
        <dbReference type="Proteomes" id="UP000799779"/>
    </source>
</evidence>
<dbReference type="EC" id="1.4.3.-" evidence="4"/>
<dbReference type="AlphaFoldDB" id="A0A6A5WMF7"/>
<accession>A0A6A5WMF7</accession>
<dbReference type="PRINTS" id="PR00757">
    <property type="entry name" value="AMINEOXDASEF"/>
</dbReference>
<protein>
    <recommendedName>
        <fullName evidence="4">Amine oxidase</fullName>
        <ecNumber evidence="4">1.4.3.-</ecNumber>
    </recommendedName>
</protein>
<sequence length="531" mass="59877">MLCRYLFLWAGLCSSHVLAAPSFRTRESNSTCRKTTVAILGGGVAGITAAQALSNQSVSDFLIIEYNGDIGGRMTHTNFGEDPDGNPYVIELGANWIQGLGVEGGPENPIWTFAKEYNISNTYSDYSSILTYNETGYVNYTDMLDEFDEYWGVFEQDAGYILSENLQDRSVRAGLYQSGWKPKKDMMAQAVEWWMWDWETSYSPEESSFIFGITGYNLTFYQYSEENNLVVDPRGFNYWLKGVASTFLKPNDTRLLLNTIVTDVAYSSDGVTVTMDDGSCVEAAYAICTFSLGVLQNDVVTFEPELPDWKDTSIATFQMGTYTKIFLQFNETFWDPDTQFFLYASPTSRGYYPVWQSLSTEGFLPGSNIIFATVVGRESYRIEAQDDETTEAELMEVLREMFPNITIPDPIAIKYPRWSLEPWAYGSYSNWPPGTTLENHQNLRANVETLYFAGEHTSSQYFGFLHGAWFEGREAGERIAGLITSECMNVESGCGNYTSYDVLHGTTTLDEYNAFNGMPISPFYVADSEDE</sequence>
<name>A0A6A5WMF7_9PLEO</name>
<evidence type="ECO:0000256" key="3">
    <source>
        <dbReference type="PIRSR" id="PIRSR601613-1"/>
    </source>
</evidence>